<comment type="caution">
    <text evidence="1">The sequence shown here is derived from an EMBL/GenBank/DDBJ whole genome shotgun (WGS) entry which is preliminary data.</text>
</comment>
<evidence type="ECO:0000313" key="2">
    <source>
        <dbReference type="Proteomes" id="UP000321230"/>
    </source>
</evidence>
<dbReference type="EMBL" id="BJUZ01000001">
    <property type="protein sequence ID" value="GEK93194.1"/>
    <property type="molecule type" value="Genomic_DNA"/>
</dbReference>
<proteinExistence type="predicted"/>
<accession>A0A511AYB5</accession>
<reference evidence="1 2" key="1">
    <citation type="submission" date="2019-07" db="EMBL/GenBank/DDBJ databases">
        <title>Whole genome shotgun sequence of Gluconobacter wancherniae NBRC 103581.</title>
        <authorList>
            <person name="Hosoyama A."/>
            <person name="Uohara A."/>
            <person name="Ohji S."/>
            <person name="Ichikawa N."/>
        </authorList>
    </citation>
    <scope>NUCLEOTIDE SEQUENCE [LARGE SCALE GENOMIC DNA]</scope>
    <source>
        <strain evidence="1 2">NBRC 103581</strain>
    </source>
</reference>
<dbReference type="AlphaFoldDB" id="A0A511AYB5"/>
<name>A0A511AYB5_9PROT</name>
<sequence length="96" mass="10960">MRETANGRGVSRTDARQQAVINELTDLVTEFLRLSDEMTTRGEFTSAQVYAARASDARMNRDQLILEMQDHNRGVTYAHGCWNPPVRSGWVRELFS</sequence>
<gene>
    <name evidence="1" type="ORF">GWA01_09640</name>
</gene>
<organism evidence="1 2">
    <name type="scientific">Gluconobacter wancherniae NBRC 103581</name>
    <dbReference type="NCBI Taxonomy" id="656744"/>
    <lineage>
        <taxon>Bacteria</taxon>
        <taxon>Pseudomonadati</taxon>
        <taxon>Pseudomonadota</taxon>
        <taxon>Alphaproteobacteria</taxon>
        <taxon>Acetobacterales</taxon>
        <taxon>Acetobacteraceae</taxon>
        <taxon>Gluconobacter</taxon>
    </lineage>
</organism>
<keyword evidence="2" id="KW-1185">Reference proteome</keyword>
<protein>
    <submittedName>
        <fullName evidence="1">Uncharacterized protein</fullName>
    </submittedName>
</protein>
<evidence type="ECO:0000313" key="1">
    <source>
        <dbReference type="EMBL" id="GEK93194.1"/>
    </source>
</evidence>
<dbReference type="Proteomes" id="UP000321230">
    <property type="component" value="Unassembled WGS sequence"/>
</dbReference>
<dbReference type="RefSeq" id="WP_146794532.1">
    <property type="nucleotide sequence ID" value="NZ_BARC01000011.1"/>
</dbReference>